<evidence type="ECO:0000256" key="1">
    <source>
        <dbReference type="SAM" id="MobiDB-lite"/>
    </source>
</evidence>
<evidence type="ECO:0000313" key="2">
    <source>
        <dbReference type="EMBL" id="PTQ54928.1"/>
    </source>
</evidence>
<dbReference type="EMBL" id="PEBV01000001">
    <property type="protein sequence ID" value="PTQ54928.1"/>
    <property type="molecule type" value="Genomic_DNA"/>
</dbReference>
<proteinExistence type="predicted"/>
<organism evidence="2 3">
    <name type="scientific">Hydrogenibacillus schlegelii</name>
    <name type="common">Bacillus schlegelii</name>
    <dbReference type="NCBI Taxonomy" id="1484"/>
    <lineage>
        <taxon>Bacteria</taxon>
        <taxon>Bacillati</taxon>
        <taxon>Bacillota</taxon>
        <taxon>Bacilli</taxon>
        <taxon>Bacillales</taxon>
        <taxon>Bacillales Family X. Incertae Sedis</taxon>
        <taxon>Hydrogenibacillus</taxon>
    </lineage>
</organism>
<protein>
    <submittedName>
        <fullName evidence="2">Uncharacterized protein</fullName>
    </submittedName>
</protein>
<dbReference type="Proteomes" id="UP000244180">
    <property type="component" value="Unassembled WGS sequence"/>
</dbReference>
<gene>
    <name evidence="2" type="ORF">HSCHL_1871</name>
</gene>
<accession>A0A2T5GFG4</accession>
<sequence length="104" mass="11754">MGKIIPSHLRLTGLQPSVGPPDRTIGLRAAVRQKPLSRRSLGVRAGRRCRQPTGLQKTSRPPSDRIGLPSHRFHRPRRGSPLLYHTPQKINTPLQIFLRLSQRC</sequence>
<feature type="region of interest" description="Disordered" evidence="1">
    <location>
        <begin position="37"/>
        <end position="86"/>
    </location>
</feature>
<evidence type="ECO:0000313" key="3">
    <source>
        <dbReference type="Proteomes" id="UP000244180"/>
    </source>
</evidence>
<reference evidence="2 3" key="1">
    <citation type="submission" date="2017-08" db="EMBL/GenBank/DDBJ databases">
        <title>Burning lignite coal seam in the remote Altai Mountains harbors a hydrogen-driven thermophilic microbial community.</title>
        <authorList>
            <person name="Kadnikov V.V."/>
            <person name="Mardanov A.V."/>
            <person name="Ivasenko D."/>
            <person name="Beletsky A.V."/>
            <person name="Karnachuk O.V."/>
            <person name="Ravin N.V."/>
        </authorList>
    </citation>
    <scope>NUCLEOTIDE SEQUENCE [LARGE SCALE GENOMIC DNA]</scope>
    <source>
        <strain evidence="2">AL33</strain>
    </source>
</reference>
<name>A0A2T5GFG4_HYDSH</name>
<dbReference type="AlphaFoldDB" id="A0A2T5GFG4"/>
<comment type="caution">
    <text evidence="2">The sequence shown here is derived from an EMBL/GenBank/DDBJ whole genome shotgun (WGS) entry which is preliminary data.</text>
</comment>
<feature type="region of interest" description="Disordered" evidence="1">
    <location>
        <begin position="1"/>
        <end position="24"/>
    </location>
</feature>